<organism evidence="2 3">
    <name type="scientific">Methanobacterium spitsbergense</name>
    <dbReference type="NCBI Taxonomy" id="2874285"/>
    <lineage>
        <taxon>Archaea</taxon>
        <taxon>Methanobacteriati</taxon>
        <taxon>Methanobacteriota</taxon>
        <taxon>Methanomada group</taxon>
        <taxon>Methanobacteria</taxon>
        <taxon>Methanobacteriales</taxon>
        <taxon>Methanobacteriaceae</taxon>
        <taxon>Methanobacterium</taxon>
    </lineage>
</organism>
<dbReference type="AlphaFoldDB" id="A0A8T5UMG6"/>
<protein>
    <submittedName>
        <fullName evidence="2">Uncharacterized protein</fullName>
    </submittedName>
</protein>
<comment type="caution">
    <text evidence="2">The sequence shown here is derived from an EMBL/GenBank/DDBJ whole genome shotgun (WGS) entry which is preliminary data.</text>
</comment>
<feature type="transmembrane region" description="Helical" evidence="1">
    <location>
        <begin position="6"/>
        <end position="25"/>
    </location>
</feature>
<feature type="transmembrane region" description="Helical" evidence="1">
    <location>
        <begin position="138"/>
        <end position="157"/>
    </location>
</feature>
<keyword evidence="1" id="KW-0472">Membrane</keyword>
<evidence type="ECO:0000313" key="2">
    <source>
        <dbReference type="EMBL" id="MBZ2165102.1"/>
    </source>
</evidence>
<feature type="transmembrane region" description="Helical" evidence="1">
    <location>
        <begin position="37"/>
        <end position="61"/>
    </location>
</feature>
<dbReference type="RefSeq" id="WP_223790729.1">
    <property type="nucleotide sequence ID" value="NZ_JAIOUQ010000003.1"/>
</dbReference>
<feature type="transmembrane region" description="Helical" evidence="1">
    <location>
        <begin position="81"/>
        <end position="98"/>
    </location>
</feature>
<evidence type="ECO:0000256" key="1">
    <source>
        <dbReference type="SAM" id="Phobius"/>
    </source>
</evidence>
<gene>
    <name evidence="2" type="ORF">K8N75_03470</name>
</gene>
<evidence type="ECO:0000313" key="3">
    <source>
        <dbReference type="Proteomes" id="UP000825933"/>
    </source>
</evidence>
<name>A0A8T5UMG6_9EURY</name>
<dbReference type="Proteomes" id="UP000825933">
    <property type="component" value="Unassembled WGS sequence"/>
</dbReference>
<keyword evidence="1" id="KW-1133">Transmembrane helix</keyword>
<sequence length="179" mass="20065">MDFAYVFFFLTIFVAILYIFISKFKNKPLGKKRIVEIFLLTFLVLSVGIGSIWAFIGHYFLSAQVAASIGWASGNPFQQEVAFANLAIGVLGVLCYWFRGNFWTATVISSSIFLLGDSYVHIMNMFQFANYAPGNAGSVLYMDIIGPIIIIILLIVYKAMEKEAIKNSIKSLENSLKKE</sequence>
<dbReference type="EMBL" id="JAIOUQ010000003">
    <property type="protein sequence ID" value="MBZ2165102.1"/>
    <property type="molecule type" value="Genomic_DNA"/>
</dbReference>
<dbReference type="Pfam" id="PF20589">
    <property type="entry name" value="DUF6790"/>
    <property type="match status" value="1"/>
</dbReference>
<reference evidence="3" key="1">
    <citation type="journal article" date="2022" name="Microbiol. Resour. Announc.">
        <title>Draft Genome Sequence of a Methanogenic Archaeon from West Spitsbergen Permafrost.</title>
        <authorList>
            <person name="Trubitsyn V."/>
            <person name="Rivkina E."/>
            <person name="Shcherbakova V."/>
        </authorList>
    </citation>
    <scope>NUCLEOTIDE SEQUENCE [LARGE SCALE GENOMIC DNA]</scope>
    <source>
        <strain evidence="3">VT</strain>
    </source>
</reference>
<keyword evidence="1" id="KW-0812">Transmembrane</keyword>
<feature type="transmembrane region" description="Helical" evidence="1">
    <location>
        <begin position="105"/>
        <end position="126"/>
    </location>
</feature>
<dbReference type="InterPro" id="IPR046740">
    <property type="entry name" value="DUF6790"/>
</dbReference>
<keyword evidence="3" id="KW-1185">Reference proteome</keyword>
<proteinExistence type="predicted"/>
<accession>A0A8T5UMG6</accession>